<evidence type="ECO:0000313" key="3">
    <source>
        <dbReference type="Proteomes" id="UP000655830"/>
    </source>
</evidence>
<dbReference type="Pfam" id="PF07561">
    <property type="entry name" value="DUF1540"/>
    <property type="match status" value="2"/>
</dbReference>
<dbReference type="Proteomes" id="UP000655830">
    <property type="component" value="Unassembled WGS sequence"/>
</dbReference>
<proteinExistence type="predicted"/>
<gene>
    <name evidence="2" type="ORF">H8718_05645</name>
</gene>
<protein>
    <submittedName>
        <fullName evidence="2">DUF1540 domain-containing protein</fullName>
    </submittedName>
</protein>
<dbReference type="RefSeq" id="WP_177671381.1">
    <property type="nucleotide sequence ID" value="NZ_JACRSY010000007.1"/>
</dbReference>
<accession>A0A926EIY0</accession>
<reference evidence="2" key="1">
    <citation type="submission" date="2020-08" db="EMBL/GenBank/DDBJ databases">
        <title>Genome public.</title>
        <authorList>
            <person name="Liu C."/>
            <person name="Sun Q."/>
        </authorList>
    </citation>
    <scope>NUCLEOTIDE SEQUENCE</scope>
    <source>
        <strain evidence="2">NSJ-12</strain>
    </source>
</reference>
<evidence type="ECO:0000259" key="1">
    <source>
        <dbReference type="Pfam" id="PF07561"/>
    </source>
</evidence>
<comment type="caution">
    <text evidence="2">The sequence shown here is derived from an EMBL/GenBank/DDBJ whole genome shotgun (WGS) entry which is preliminary data.</text>
</comment>
<dbReference type="InterPro" id="IPR011437">
    <property type="entry name" value="DUF1540"/>
</dbReference>
<feature type="domain" description="DUF1540" evidence="1">
    <location>
        <begin position="64"/>
        <end position="103"/>
    </location>
</feature>
<dbReference type="EMBL" id="JACRSY010000007">
    <property type="protein sequence ID" value="MBC8579017.1"/>
    <property type="molecule type" value="Genomic_DNA"/>
</dbReference>
<feature type="domain" description="DUF1540" evidence="1">
    <location>
        <begin position="5"/>
        <end position="44"/>
    </location>
</feature>
<keyword evidence="3" id="KW-1185">Reference proteome</keyword>
<dbReference type="AlphaFoldDB" id="A0A926EIY0"/>
<organism evidence="2 3">
    <name type="scientific">Zhenhengia yiwuensis</name>
    <dbReference type="NCBI Taxonomy" id="2763666"/>
    <lineage>
        <taxon>Bacteria</taxon>
        <taxon>Bacillati</taxon>
        <taxon>Bacillota</taxon>
        <taxon>Clostridia</taxon>
        <taxon>Lachnospirales</taxon>
        <taxon>Lachnospiraceae</taxon>
        <taxon>Zhenhengia</taxon>
    </lineage>
</organism>
<name>A0A926EIY0_9FIRM</name>
<evidence type="ECO:0000313" key="2">
    <source>
        <dbReference type="EMBL" id="MBC8579017.1"/>
    </source>
</evidence>
<sequence length="108" mass="11667">MPKLRCTVDNCSYNKEQYCTLNAINVDGNGEGATNVEDTCCASFDATEYTLSNKEHVVQAVVDVKCTADNCIFNHHTVCNAEEIGIAGASTCTCSHDTQCGTFRCGRD</sequence>